<proteinExistence type="predicted"/>
<evidence type="ECO:0000256" key="1">
    <source>
        <dbReference type="SAM" id="MobiDB-lite"/>
    </source>
</evidence>
<dbReference type="InterPro" id="IPR026870">
    <property type="entry name" value="Zinc_ribbon_dom"/>
</dbReference>
<dbReference type="Proteomes" id="UP000183639">
    <property type="component" value="Unassembled WGS sequence"/>
</dbReference>
<sequence length="401" mass="46252">MFCVKCGTKLPDDAKFCYNCGNEVTLIRGDVNRDDNESTKELNADLEPNTETTPIDREKQILQADKHGYMAKNPKTKKALLEILKSNESIEYIVKGSEQGKDNAEGGVFVITNQRMMYIIRNMLFFKHSDKIYPLNTEIKQGKWMLLIKCIEIGNEKYTFPDNPEAIPTIIDTQKRLLDNSIVTYKNNNSNLICDIGTRWGKDKAQLYAVDNTFELRLKGHTPRQIPIDEIYAARAGQESTVDIYTKYSVISMKVNDKNSVVSTIQKYIKILKNFNFDNDKEYKDLLPSIIKSDFPYDIDKDNKKINIIRKYDRLVAPLRFDSFTEYLFFDVETLEKYDEKNFNRQKAALGWFLGGDSLKWGLSDKEYTLKIKLKSGYQCLVEAKDGMINITDIADINALK</sequence>
<accession>A0A1I3H9P5</accession>
<dbReference type="RefSeq" id="WP_075445517.1">
    <property type="nucleotide sequence ID" value="NZ_FOQK01000028.1"/>
</dbReference>
<name>A0A1I3H9P5_SELRU</name>
<dbReference type="Pfam" id="PF13240">
    <property type="entry name" value="Zn_Ribbon_1"/>
    <property type="match status" value="1"/>
</dbReference>
<gene>
    <name evidence="3" type="ORF">SAMN04487861_12837</name>
</gene>
<feature type="region of interest" description="Disordered" evidence="1">
    <location>
        <begin position="32"/>
        <end position="52"/>
    </location>
</feature>
<reference evidence="3 4" key="1">
    <citation type="submission" date="2016-10" db="EMBL/GenBank/DDBJ databases">
        <authorList>
            <person name="de Groot N.N."/>
        </authorList>
    </citation>
    <scope>NUCLEOTIDE SEQUENCE [LARGE SCALE GENOMIC DNA]</scope>
    <source>
        <strain evidence="3 4">Z108</strain>
    </source>
</reference>
<dbReference type="EMBL" id="FOQK01000028">
    <property type="protein sequence ID" value="SFI32434.1"/>
    <property type="molecule type" value="Genomic_DNA"/>
</dbReference>
<evidence type="ECO:0000313" key="4">
    <source>
        <dbReference type="Proteomes" id="UP000183639"/>
    </source>
</evidence>
<protein>
    <submittedName>
        <fullName evidence="3">Zinc-ribbon domain-containing protein</fullName>
    </submittedName>
</protein>
<evidence type="ECO:0000259" key="2">
    <source>
        <dbReference type="Pfam" id="PF13240"/>
    </source>
</evidence>
<dbReference type="AlphaFoldDB" id="A0A1I3H9P5"/>
<evidence type="ECO:0000313" key="3">
    <source>
        <dbReference type="EMBL" id="SFI32434.1"/>
    </source>
</evidence>
<feature type="domain" description="Zinc-ribbon" evidence="2">
    <location>
        <begin position="2"/>
        <end position="23"/>
    </location>
</feature>
<organism evidence="3 4">
    <name type="scientific">Selenomonas ruminantium</name>
    <dbReference type="NCBI Taxonomy" id="971"/>
    <lineage>
        <taxon>Bacteria</taxon>
        <taxon>Bacillati</taxon>
        <taxon>Bacillota</taxon>
        <taxon>Negativicutes</taxon>
        <taxon>Selenomonadales</taxon>
        <taxon>Selenomonadaceae</taxon>
        <taxon>Selenomonas</taxon>
    </lineage>
</organism>
<feature type="compositionally biased region" description="Basic and acidic residues" evidence="1">
    <location>
        <begin position="32"/>
        <end position="43"/>
    </location>
</feature>
<dbReference type="OrthoDB" id="1665951at2"/>